<name>A0A1M6NWI5_9FIRM</name>
<dbReference type="InterPro" id="IPR004089">
    <property type="entry name" value="MCPsignal_dom"/>
</dbReference>
<dbReference type="SUPFAM" id="SSF58104">
    <property type="entry name" value="Methyl-accepting chemotaxis protein (MCP) signaling domain"/>
    <property type="match status" value="1"/>
</dbReference>
<dbReference type="GO" id="GO:0006935">
    <property type="term" value="P:chemotaxis"/>
    <property type="evidence" value="ECO:0007669"/>
    <property type="project" value="UniProtKB-KW"/>
</dbReference>
<accession>A0A1M6NWI5</accession>
<dbReference type="SUPFAM" id="SSF103190">
    <property type="entry name" value="Sensory domain-like"/>
    <property type="match status" value="1"/>
</dbReference>
<dbReference type="Gene3D" id="3.30.450.20">
    <property type="entry name" value="PAS domain"/>
    <property type="match status" value="2"/>
</dbReference>
<evidence type="ECO:0000256" key="4">
    <source>
        <dbReference type="ARBA" id="ARBA00022692"/>
    </source>
</evidence>
<dbReference type="RefSeq" id="WP_072888513.1">
    <property type="nucleotide sequence ID" value="NZ_FRAE01000026.1"/>
</dbReference>
<dbReference type="EMBL" id="FRAE01000026">
    <property type="protein sequence ID" value="SHJ99984.1"/>
    <property type="molecule type" value="Genomic_DNA"/>
</dbReference>
<protein>
    <submittedName>
        <fullName evidence="14">Methyl-accepting chemotaxis sensory transducer with Cache sensor</fullName>
    </submittedName>
</protein>
<evidence type="ECO:0000256" key="11">
    <source>
        <dbReference type="SAM" id="Phobius"/>
    </source>
</evidence>
<dbReference type="OrthoDB" id="13222at2"/>
<dbReference type="Pfam" id="PF00015">
    <property type="entry name" value="MCPsignal"/>
    <property type="match status" value="1"/>
</dbReference>
<evidence type="ECO:0000259" key="12">
    <source>
        <dbReference type="PROSITE" id="PS50111"/>
    </source>
</evidence>
<dbReference type="CDD" id="cd12912">
    <property type="entry name" value="PDC2_MCP_like"/>
    <property type="match status" value="1"/>
</dbReference>
<keyword evidence="7 9" id="KW-0807">Transducer</keyword>
<evidence type="ECO:0000256" key="2">
    <source>
        <dbReference type="ARBA" id="ARBA00022475"/>
    </source>
</evidence>
<dbReference type="SMART" id="SM00304">
    <property type="entry name" value="HAMP"/>
    <property type="match status" value="1"/>
</dbReference>
<evidence type="ECO:0000256" key="5">
    <source>
        <dbReference type="ARBA" id="ARBA00022989"/>
    </source>
</evidence>
<evidence type="ECO:0000313" key="14">
    <source>
        <dbReference type="EMBL" id="SHJ99984.1"/>
    </source>
</evidence>
<dbReference type="CDD" id="cd18773">
    <property type="entry name" value="PDC1_HK_sensor"/>
    <property type="match status" value="1"/>
</dbReference>
<dbReference type="CDD" id="cd06225">
    <property type="entry name" value="HAMP"/>
    <property type="match status" value="1"/>
</dbReference>
<feature type="domain" description="Methyl-accepting transducer" evidence="12">
    <location>
        <begin position="379"/>
        <end position="636"/>
    </location>
</feature>
<evidence type="ECO:0000256" key="10">
    <source>
        <dbReference type="SAM" id="Coils"/>
    </source>
</evidence>
<dbReference type="Pfam" id="PF02743">
    <property type="entry name" value="dCache_1"/>
    <property type="match status" value="1"/>
</dbReference>
<dbReference type="Gene3D" id="1.10.287.950">
    <property type="entry name" value="Methyl-accepting chemotaxis protein"/>
    <property type="match status" value="1"/>
</dbReference>
<feature type="coiled-coil region" evidence="10">
    <location>
        <begin position="30"/>
        <end position="57"/>
    </location>
</feature>
<keyword evidence="3" id="KW-0145">Chemotaxis</keyword>
<dbReference type="InterPro" id="IPR029151">
    <property type="entry name" value="Sensor-like_sf"/>
</dbReference>
<keyword evidence="4 11" id="KW-0812">Transmembrane</keyword>
<dbReference type="SMART" id="SM00283">
    <property type="entry name" value="MA"/>
    <property type="match status" value="1"/>
</dbReference>
<gene>
    <name evidence="14" type="ORF">SAMN02744037_01388</name>
</gene>
<keyword evidence="5 11" id="KW-1133">Transmembrane helix</keyword>
<dbReference type="PANTHER" id="PTHR32089:SF114">
    <property type="entry name" value="METHYL-ACCEPTING CHEMOTAXIS PROTEIN MCPB"/>
    <property type="match status" value="1"/>
</dbReference>
<sequence length="665" mass="73528">MKLKIKTKLIAVMLLLITIPLVFLGSTTYIKAKKELKKQFEESMVQLNNQIKESIEEHFGNYKKITYILSTNNKVEQIINNPENEFYIKGLFKSYMESYNELSDIYMGTANGKMIIYPEADLGNFDLRTTSTYKKAVENQRVIFSDVFINEATKKLCMSVAAPVYENGDKNKLVGVIGVTIPLDELSKKISSIKVGQNGYPGILDSDGKIITHKDIKNIGKKVSVPEIVKAINSNSDGIVDYKWKEKDGSVLKKLGVYTKVPELEWTIMTTMYVDEVENGIKGILINIVLIGVIVLMVALGVGILFSNRIAKPIELIASNMNKVKEGDFTVKSNLKLNDEIGILSDGFNIMVENVKELLLDAKRVSEEVSNTATNLAATSQEASASSEEIAKTIEEIARGAQQQAQDAENGVRLGSNLDDKFNKLVNNTKTMSKNAKKAINVNIEGVNLVNELKEKTNLNNKSINKIGYAVKQLSEKSNHIEDILQTIRSIAEQTNLLALNASIEAARAGEAGRGFAVVAQEIRKLAEGSSAATDEIKEIVESIKYESENTVSIMDEVKNVSVDQTKSVWDVNNAFEEISKSIDGITNEIEQVNKFVNEIIKDKDLIVDSIQNISAVSEETAASSEEVTASAQQQAMAVEEVANSAQRLNELSLKLNERIDKFKV</sequence>
<dbReference type="CDD" id="cd11386">
    <property type="entry name" value="MCP_signal"/>
    <property type="match status" value="1"/>
</dbReference>
<evidence type="ECO:0000256" key="6">
    <source>
        <dbReference type="ARBA" id="ARBA00023136"/>
    </source>
</evidence>
<dbReference type="PANTHER" id="PTHR32089">
    <property type="entry name" value="METHYL-ACCEPTING CHEMOTAXIS PROTEIN MCPB"/>
    <property type="match status" value="1"/>
</dbReference>
<feature type="domain" description="HAMP" evidence="13">
    <location>
        <begin position="308"/>
        <end position="360"/>
    </location>
</feature>
<evidence type="ECO:0000256" key="1">
    <source>
        <dbReference type="ARBA" id="ARBA00004651"/>
    </source>
</evidence>
<evidence type="ECO:0000256" key="3">
    <source>
        <dbReference type="ARBA" id="ARBA00022500"/>
    </source>
</evidence>
<comment type="subcellular location">
    <subcellularLocation>
        <location evidence="1">Cell membrane</location>
        <topology evidence="1">Multi-pass membrane protein</topology>
    </subcellularLocation>
</comment>
<evidence type="ECO:0000256" key="9">
    <source>
        <dbReference type="PROSITE-ProRule" id="PRU00284"/>
    </source>
</evidence>
<dbReference type="GO" id="GO:0007165">
    <property type="term" value="P:signal transduction"/>
    <property type="evidence" value="ECO:0007669"/>
    <property type="project" value="UniProtKB-KW"/>
</dbReference>
<evidence type="ECO:0000313" key="15">
    <source>
        <dbReference type="Proteomes" id="UP000242497"/>
    </source>
</evidence>
<dbReference type="AlphaFoldDB" id="A0A1M6NWI5"/>
<keyword evidence="10" id="KW-0175">Coiled coil</keyword>
<dbReference type="Proteomes" id="UP000242497">
    <property type="component" value="Unassembled WGS sequence"/>
</dbReference>
<evidence type="ECO:0000256" key="7">
    <source>
        <dbReference type="ARBA" id="ARBA00023224"/>
    </source>
</evidence>
<comment type="similarity">
    <text evidence="8">Belongs to the methyl-accepting chemotaxis (MCP) protein family.</text>
</comment>
<keyword evidence="2" id="KW-1003">Cell membrane</keyword>
<proteinExistence type="inferred from homology"/>
<dbReference type="GO" id="GO:0005886">
    <property type="term" value="C:plasma membrane"/>
    <property type="evidence" value="ECO:0007669"/>
    <property type="project" value="UniProtKB-SubCell"/>
</dbReference>
<evidence type="ECO:0000259" key="13">
    <source>
        <dbReference type="PROSITE" id="PS50885"/>
    </source>
</evidence>
<organism evidence="14 15">
    <name type="scientific">Tepidibacter formicigenes DSM 15518</name>
    <dbReference type="NCBI Taxonomy" id="1123349"/>
    <lineage>
        <taxon>Bacteria</taxon>
        <taxon>Bacillati</taxon>
        <taxon>Bacillota</taxon>
        <taxon>Clostridia</taxon>
        <taxon>Peptostreptococcales</taxon>
        <taxon>Peptostreptococcaceae</taxon>
        <taxon>Tepidibacter</taxon>
    </lineage>
</organism>
<keyword evidence="6 11" id="KW-0472">Membrane</keyword>
<dbReference type="InterPro" id="IPR003660">
    <property type="entry name" value="HAMP_dom"/>
</dbReference>
<feature type="transmembrane region" description="Helical" evidence="11">
    <location>
        <begin position="284"/>
        <end position="306"/>
    </location>
</feature>
<reference evidence="15" key="1">
    <citation type="submission" date="2016-11" db="EMBL/GenBank/DDBJ databases">
        <authorList>
            <person name="Varghese N."/>
            <person name="Submissions S."/>
        </authorList>
    </citation>
    <scope>NUCLEOTIDE SEQUENCE [LARGE SCALE GENOMIC DNA]</scope>
    <source>
        <strain evidence="15">DSM 15518</strain>
    </source>
</reference>
<dbReference type="InterPro" id="IPR033479">
    <property type="entry name" value="dCache_1"/>
</dbReference>
<keyword evidence="15" id="KW-1185">Reference proteome</keyword>
<dbReference type="STRING" id="1123349.SAMN02744037_01388"/>
<dbReference type="Pfam" id="PF00672">
    <property type="entry name" value="HAMP"/>
    <property type="match status" value="1"/>
</dbReference>
<dbReference type="PROSITE" id="PS50885">
    <property type="entry name" value="HAMP"/>
    <property type="match status" value="1"/>
</dbReference>
<dbReference type="PROSITE" id="PS50111">
    <property type="entry name" value="CHEMOTAXIS_TRANSDUC_2"/>
    <property type="match status" value="1"/>
</dbReference>
<evidence type="ECO:0000256" key="8">
    <source>
        <dbReference type="ARBA" id="ARBA00029447"/>
    </source>
</evidence>